<gene>
    <name evidence="1" type="ORF">ASJ80_03250</name>
</gene>
<name>A0A2A2H3Z5_METBR</name>
<proteinExistence type="predicted"/>
<dbReference type="AlphaFoldDB" id="A0A2A2H3Z5"/>
<accession>A0A2A2H3Z5</accession>
<sequence length="439" mass="47374">MLAKFKVQKLSKSELFCTWEIGGGTIRKKLLFMALLIFSLSLMGIAGASASDVGAAQTQAVNNSTVYNLSINQTANNTLQTNTKSTTQAVANSTIKSTNKSQTQQTTVITSVSSQKQYAAAGETKTTINSTSFTVSQITDAAARVKAYIETNHVLPNYVTIGTTHVKMPDFLRLLTAGLLQLNNGTTTPITLKTVAAPAQSSEKITSGNIYKSDYVDLAKRVKTFIDANGITPNYANTNLGKLRYESLIYTYSKILNYYQTNKALPNYVSVKAWSTVTSAVSQARPVYITSDYINGATTDTNRINAIVNGLKALGINAYNAGLGANTHYSVLQNTSVPANALIVDVYGGADAGVIYEMGQSYYKKLVGTRKVFSVWMAPSSVNITGLAWLPRAHDDNYSPASFTGLAHPDQYLLNNGYNYIYSGDLNAIIAAIYKQATT</sequence>
<protein>
    <recommendedName>
        <fullName evidence="3">Pseudomurein-binding protein</fullName>
    </recommendedName>
</protein>
<dbReference type="EMBL" id="LMVM01000033">
    <property type="protein sequence ID" value="PAV04044.1"/>
    <property type="molecule type" value="Genomic_DNA"/>
</dbReference>
<reference evidence="1 2" key="1">
    <citation type="journal article" date="2017" name="BMC Genomics">
        <title>Genomic analysis of methanogenic archaea reveals a shift towards energy conservation.</title>
        <authorList>
            <person name="Gilmore S.P."/>
            <person name="Henske J.K."/>
            <person name="Sexton J.A."/>
            <person name="Solomon K.V."/>
            <person name="Seppala S."/>
            <person name="Yoo J.I."/>
            <person name="Huyett L.M."/>
            <person name="Pressman A."/>
            <person name="Cogan J.Z."/>
            <person name="Kivenson V."/>
            <person name="Peng X."/>
            <person name="Tan Y."/>
            <person name="Valentine D.L."/>
            <person name="O'Malley M.A."/>
        </authorList>
    </citation>
    <scope>NUCLEOTIDE SEQUENCE [LARGE SCALE GENOMIC DNA]</scope>
    <source>
        <strain evidence="1 2">M.o.H.</strain>
    </source>
</reference>
<evidence type="ECO:0000313" key="2">
    <source>
        <dbReference type="Proteomes" id="UP000217784"/>
    </source>
</evidence>
<dbReference type="Pfam" id="PF09373">
    <property type="entry name" value="PMBR"/>
    <property type="match status" value="3"/>
</dbReference>
<organism evidence="1 2">
    <name type="scientific">Methanobacterium bryantii</name>
    <dbReference type="NCBI Taxonomy" id="2161"/>
    <lineage>
        <taxon>Archaea</taxon>
        <taxon>Methanobacteriati</taxon>
        <taxon>Methanobacteriota</taxon>
        <taxon>Methanomada group</taxon>
        <taxon>Methanobacteria</taxon>
        <taxon>Methanobacteriales</taxon>
        <taxon>Methanobacteriaceae</taxon>
        <taxon>Methanobacterium</taxon>
    </lineage>
</organism>
<evidence type="ECO:0008006" key="3">
    <source>
        <dbReference type="Google" id="ProtNLM"/>
    </source>
</evidence>
<comment type="caution">
    <text evidence="1">The sequence shown here is derived from an EMBL/GenBank/DDBJ whole genome shotgun (WGS) entry which is preliminary data.</text>
</comment>
<evidence type="ECO:0000313" key="1">
    <source>
        <dbReference type="EMBL" id="PAV04044.1"/>
    </source>
</evidence>
<dbReference type="InterPro" id="IPR018975">
    <property type="entry name" value="Pseudomurein-binding_repeat"/>
</dbReference>
<dbReference type="Proteomes" id="UP000217784">
    <property type="component" value="Unassembled WGS sequence"/>
</dbReference>
<keyword evidence="2" id="KW-1185">Reference proteome</keyword>